<feature type="signal peptide" evidence="1">
    <location>
        <begin position="1"/>
        <end position="19"/>
    </location>
</feature>
<keyword evidence="1" id="KW-0732">Signal</keyword>
<organism evidence="3">
    <name type="scientific">Mangrovimonas cancribranchiae</name>
    <dbReference type="NCBI Taxonomy" id="3080055"/>
    <lineage>
        <taxon>Bacteria</taxon>
        <taxon>Pseudomonadati</taxon>
        <taxon>Bacteroidota</taxon>
        <taxon>Flavobacteriia</taxon>
        <taxon>Flavobacteriales</taxon>
        <taxon>Flavobacteriaceae</taxon>
        <taxon>Mangrovimonas</taxon>
    </lineage>
</organism>
<reference evidence="3 4" key="1">
    <citation type="submission" date="2023-10" db="EMBL/GenBank/DDBJ databases">
        <title>Culture-based analysis of two novel bacteria associated with mangrove crab gills.</title>
        <authorList>
            <person name="Yang X."/>
            <person name="Garuglieri E."/>
            <person name="Van Goethem M.W."/>
            <person name="Fusi M."/>
            <person name="Marasco R."/>
            <person name="Daffonchio D.G."/>
        </authorList>
    </citation>
    <scope>NUCLEOTIDE SEQUENCE</scope>
    <source>
        <strain evidence="3">UG2-1</strain>
        <strain evidence="2">UG2-2</strain>
        <strain evidence="4">UG2_2</strain>
    </source>
</reference>
<evidence type="ECO:0000313" key="4">
    <source>
        <dbReference type="Proteomes" id="UP001368318"/>
    </source>
</evidence>
<feature type="chain" id="PRO_5044713013" description="DUF4412 domain-containing protein" evidence="1">
    <location>
        <begin position="20"/>
        <end position="221"/>
    </location>
</feature>
<evidence type="ECO:0000256" key="1">
    <source>
        <dbReference type="SAM" id="SignalP"/>
    </source>
</evidence>
<dbReference type="RefSeq" id="WP_338733203.1">
    <property type="nucleotide sequence ID" value="NZ_CP136924.1"/>
</dbReference>
<dbReference type="EMBL" id="CP136924">
    <property type="protein sequence ID" value="WXA03680.1"/>
    <property type="molecule type" value="Genomic_DNA"/>
</dbReference>
<dbReference type="KEGG" id="mcaa:R3L15_03275"/>
<dbReference type="Proteomes" id="UP001368318">
    <property type="component" value="Chromosome"/>
</dbReference>
<keyword evidence="4" id="KW-1185">Reference proteome</keyword>
<proteinExistence type="predicted"/>
<dbReference type="AlphaFoldDB" id="A0AAU6P997"/>
<evidence type="ECO:0000313" key="2">
    <source>
        <dbReference type="EMBL" id="WXA03680.1"/>
    </source>
</evidence>
<evidence type="ECO:0000313" key="3">
    <source>
        <dbReference type="EMBL" id="WXA13898.1"/>
    </source>
</evidence>
<accession>A0AAU6P997</accession>
<name>A0AAU6P997_9FLAO</name>
<dbReference type="EMBL" id="CP136925">
    <property type="protein sequence ID" value="WXA13898.1"/>
    <property type="molecule type" value="Genomic_DNA"/>
</dbReference>
<evidence type="ECO:0008006" key="5">
    <source>
        <dbReference type="Google" id="ProtNLM"/>
    </source>
</evidence>
<gene>
    <name evidence="3" type="ORF">R3L15_03275</name>
    <name evidence="2" type="ORF">R3L16_04120</name>
</gene>
<sequence>MKRLALYLFVSVFCASLVAQEKITEGVMSSTIKLSSSNAQMNSQFAMIGDISSVTYFKGNKTRTESANPMTGTSIVIIDNATKKMLAYVNNAAMGKKYMQDSIQPSEDELKNVTVEKGAETKTILGYTCQQYFANLKEDGATVNMELYTTDKLPAVSDKTAILGGKVKGYPLYLKMEAQNTVMDMIMTTEVTEIKQETVADDKFNMTPPEGYTKTNNLNGI</sequence>
<protein>
    <recommendedName>
        <fullName evidence="5">DUF4412 domain-containing protein</fullName>
    </recommendedName>
</protein>